<protein>
    <submittedName>
        <fullName evidence="1">Uncharacterized protein</fullName>
    </submittedName>
</protein>
<gene>
    <name evidence="1" type="ORF">HDU87_000679</name>
</gene>
<evidence type="ECO:0000313" key="2">
    <source>
        <dbReference type="Proteomes" id="UP001212152"/>
    </source>
</evidence>
<comment type="caution">
    <text evidence="1">The sequence shown here is derived from an EMBL/GenBank/DDBJ whole genome shotgun (WGS) entry which is preliminary data.</text>
</comment>
<proteinExistence type="predicted"/>
<dbReference type="AlphaFoldDB" id="A0AAD5TQ96"/>
<accession>A0AAD5TQ96</accession>
<evidence type="ECO:0000313" key="1">
    <source>
        <dbReference type="EMBL" id="KAJ3181661.1"/>
    </source>
</evidence>
<reference evidence="1" key="1">
    <citation type="submission" date="2020-05" db="EMBL/GenBank/DDBJ databases">
        <title>Phylogenomic resolution of chytrid fungi.</title>
        <authorList>
            <person name="Stajich J.E."/>
            <person name="Amses K."/>
            <person name="Simmons R."/>
            <person name="Seto K."/>
            <person name="Myers J."/>
            <person name="Bonds A."/>
            <person name="Quandt C.A."/>
            <person name="Barry K."/>
            <person name="Liu P."/>
            <person name="Grigoriev I."/>
            <person name="Longcore J.E."/>
            <person name="James T.Y."/>
        </authorList>
    </citation>
    <scope>NUCLEOTIDE SEQUENCE</scope>
    <source>
        <strain evidence="1">JEL0379</strain>
    </source>
</reference>
<name>A0AAD5TQ96_9FUNG</name>
<dbReference type="EMBL" id="JADGJQ010000011">
    <property type="protein sequence ID" value="KAJ3181661.1"/>
    <property type="molecule type" value="Genomic_DNA"/>
</dbReference>
<organism evidence="1 2">
    <name type="scientific">Geranomyces variabilis</name>
    <dbReference type="NCBI Taxonomy" id="109894"/>
    <lineage>
        <taxon>Eukaryota</taxon>
        <taxon>Fungi</taxon>
        <taxon>Fungi incertae sedis</taxon>
        <taxon>Chytridiomycota</taxon>
        <taxon>Chytridiomycota incertae sedis</taxon>
        <taxon>Chytridiomycetes</taxon>
        <taxon>Spizellomycetales</taxon>
        <taxon>Powellomycetaceae</taxon>
        <taxon>Geranomyces</taxon>
    </lineage>
</organism>
<sequence>MDELASRSPLVTCPLLVLSRIAEHLDWPGILRLRRCTSAICVVIEEVVPGLQAYLQLAALLEREAASSVCIEWDVVAGMVAGRLRTADLPAGSTCVFSLHQSIEDGGGNSEVVDWQVISMPLPNAPSSAEAKRVMFGAFSHSGHIRRYDDHMHDMRVTAEISGKLPTTVIYNLHRYAGDGDAGAEGQQCFAELANLLEVSEATVVKQLAAAFRLFKDLRNNVQWETALAKTVRLGDLALVNGPVNYKDAMADLAQKGISLHFETLDRVIPQRRCGLLRLLQRKVWRLYAESRTAGFARIYRALCSEYADAFAAETIPEIDPEEWIANSVIFTKCCPNDRLCGIEYGVSGNPSSARFEFREPLQNEGHWRSPTFAISFVDGGCGYAAIYERRLSLTYLWGAACPGKLTSKANQEVFAVDFASSDDDGDDCDNDFALNFVSTFLQSVKKRKIFVGIGALQQQLWQQCDPGQVWGGPIRFFAMLVALSVSVAMDPDYDPERQSESDDE</sequence>
<dbReference type="Proteomes" id="UP001212152">
    <property type="component" value="Unassembled WGS sequence"/>
</dbReference>
<keyword evidence="2" id="KW-1185">Reference proteome</keyword>